<sequence length="100" mass="11861">MKRTIIEKENQFQGEDEIWKIIDEQGKRQVTVIFSKRLEDDLHRRNHSFERLQSEQLNAILNVMNQLEGQQYVLEINKESIGNSIIPLTQEKLLQSIKLI</sequence>
<evidence type="ECO:0000313" key="1">
    <source>
        <dbReference type="EMBL" id="OAQ06818.1"/>
    </source>
</evidence>
<gene>
    <name evidence="1" type="ORF">A3O14_00630</name>
</gene>
<reference evidence="2" key="1">
    <citation type="submission" date="2016-03" db="EMBL/GenBank/DDBJ databases">
        <authorList>
            <person name="Johnson T.J."/>
            <person name="Youmans B."/>
            <person name="Case K."/>
            <person name="Noll S."/>
        </authorList>
    </citation>
    <scope>NUCLEOTIDE SEQUENCE [LARGE SCALE GENOMIC DNA]</scope>
    <source>
        <strain evidence="2">UMNLAv8</strain>
    </source>
</reference>
<proteinExistence type="predicted"/>
<name>A0A179CP31_9LACO</name>
<protein>
    <submittedName>
        <fullName evidence="1">Uncharacterized protein</fullName>
    </submittedName>
</protein>
<dbReference type="RefSeq" id="WP_064207938.1">
    <property type="nucleotide sequence ID" value="NZ_LVKC01000018.1"/>
</dbReference>
<dbReference type="Proteomes" id="UP000078520">
    <property type="component" value="Unassembled WGS sequence"/>
</dbReference>
<evidence type="ECO:0000313" key="2">
    <source>
        <dbReference type="Proteomes" id="UP000078520"/>
    </source>
</evidence>
<organism evidence="1 2">
    <name type="scientific">Ligilactobacillus aviarius</name>
    <dbReference type="NCBI Taxonomy" id="1606"/>
    <lineage>
        <taxon>Bacteria</taxon>
        <taxon>Bacillati</taxon>
        <taxon>Bacillota</taxon>
        <taxon>Bacilli</taxon>
        <taxon>Lactobacillales</taxon>
        <taxon>Lactobacillaceae</taxon>
        <taxon>Ligilactobacillus</taxon>
    </lineage>
</organism>
<dbReference type="EMBL" id="LVKI01000048">
    <property type="protein sequence ID" value="OAQ06818.1"/>
    <property type="molecule type" value="Genomic_DNA"/>
</dbReference>
<accession>A0A179CP31</accession>
<comment type="caution">
    <text evidence="1">The sequence shown here is derived from an EMBL/GenBank/DDBJ whole genome shotgun (WGS) entry which is preliminary data.</text>
</comment>
<dbReference type="AlphaFoldDB" id="A0A179CP31"/>